<evidence type="ECO:0000256" key="5">
    <source>
        <dbReference type="RuleBase" id="RU367124"/>
    </source>
</evidence>
<accession>A0A833S5R6</accession>
<dbReference type="Proteomes" id="UP000704712">
    <property type="component" value="Unassembled WGS sequence"/>
</dbReference>
<feature type="signal peptide" evidence="5">
    <location>
        <begin position="1"/>
        <end position="23"/>
    </location>
</feature>
<gene>
    <name evidence="6" type="ORF">GN244_ATG14340</name>
    <name evidence="7" type="ORF">GN958_ATG04764</name>
</gene>
<evidence type="ECO:0000256" key="3">
    <source>
        <dbReference type="ARBA" id="ARBA00022525"/>
    </source>
</evidence>
<evidence type="ECO:0000256" key="2">
    <source>
        <dbReference type="ARBA" id="ARBA00010400"/>
    </source>
</evidence>
<dbReference type="Proteomes" id="UP000602510">
    <property type="component" value="Unassembled WGS sequence"/>
</dbReference>
<feature type="chain" id="PRO_5044948233" description="RxLR effector protein" evidence="5">
    <location>
        <begin position="24"/>
        <end position="171"/>
    </location>
</feature>
<dbReference type="InterPro" id="IPR031825">
    <property type="entry name" value="RXLR"/>
</dbReference>
<keyword evidence="3 5" id="KW-0964">Secreted</keyword>
<comment type="domain">
    <text evidence="5">The RxLR-dEER motif acts to carry the protein into the host cell cytoplasm through binding to cell surface phosphatidylinositol-3-phosphate.</text>
</comment>
<proteinExistence type="inferred from homology"/>
<sequence length="171" mass="18856">MRAIAILLAVVATIFASLHGVSAIIAVNAEPASSIDSASTHLNFQRRLRQTGDASDEERGNTWFSAKIAKLIEQRKINAMMTKLTKGKSKDEVSKVKQAFQDNVLDELKALVEKGFAPDSFKTALEKLRPGNKGGEDLVAYFTAYWDTFHKAKKLSGVRKQKKRVPHAADV</sequence>
<protein>
    <recommendedName>
        <fullName evidence="5">RxLR effector protein</fullName>
    </recommendedName>
</protein>
<comment type="function">
    <text evidence="5">Effector that suppresses plant defense responses during pathogen infection.</text>
</comment>
<comment type="similarity">
    <text evidence="2 5">Belongs to the RxLR effector family.</text>
</comment>
<dbReference type="EMBL" id="JAACNO010000648">
    <property type="protein sequence ID" value="KAF4146098.1"/>
    <property type="molecule type" value="Genomic_DNA"/>
</dbReference>
<dbReference type="EMBL" id="WSZM01000410">
    <property type="protein sequence ID" value="KAF4033706.1"/>
    <property type="molecule type" value="Genomic_DNA"/>
</dbReference>
<keyword evidence="8" id="KW-1185">Reference proteome</keyword>
<evidence type="ECO:0000256" key="4">
    <source>
        <dbReference type="ARBA" id="ARBA00022729"/>
    </source>
</evidence>
<evidence type="ECO:0000313" key="6">
    <source>
        <dbReference type="EMBL" id="KAF4033706.1"/>
    </source>
</evidence>
<evidence type="ECO:0000256" key="1">
    <source>
        <dbReference type="ARBA" id="ARBA00004613"/>
    </source>
</evidence>
<comment type="caution">
    <text evidence="6">The sequence shown here is derived from an EMBL/GenBank/DDBJ whole genome shotgun (WGS) entry which is preliminary data.</text>
</comment>
<reference evidence="6" key="1">
    <citation type="submission" date="2020-04" db="EMBL/GenBank/DDBJ databases">
        <title>Hybrid Assembly of Korean Phytophthora infestans isolates.</title>
        <authorList>
            <person name="Prokchorchik M."/>
            <person name="Lee Y."/>
            <person name="Seo J."/>
            <person name="Cho J.-H."/>
            <person name="Park Y.-E."/>
            <person name="Jang D.-C."/>
            <person name="Im J.-S."/>
            <person name="Choi J.-G."/>
            <person name="Park H.-J."/>
            <person name="Lee G.-B."/>
            <person name="Lee Y.-G."/>
            <person name="Hong S.-Y."/>
            <person name="Cho K."/>
            <person name="Sohn K.H."/>
        </authorList>
    </citation>
    <scope>NUCLEOTIDE SEQUENCE</scope>
    <source>
        <strain evidence="6">KR_1_A1</strain>
        <strain evidence="7">KR_2_A2</strain>
    </source>
</reference>
<dbReference type="Pfam" id="PF16810">
    <property type="entry name" value="RXLR"/>
    <property type="match status" value="1"/>
</dbReference>
<comment type="subcellular location">
    <subcellularLocation>
        <location evidence="1 5">Secreted</location>
    </subcellularLocation>
</comment>
<name>A0A833S5R6_PHYIN</name>
<evidence type="ECO:0000313" key="8">
    <source>
        <dbReference type="Proteomes" id="UP000602510"/>
    </source>
</evidence>
<keyword evidence="4 5" id="KW-0732">Signal</keyword>
<organism evidence="6 8">
    <name type="scientific">Phytophthora infestans</name>
    <name type="common">Potato late blight agent</name>
    <name type="synonym">Botrytis infestans</name>
    <dbReference type="NCBI Taxonomy" id="4787"/>
    <lineage>
        <taxon>Eukaryota</taxon>
        <taxon>Sar</taxon>
        <taxon>Stramenopiles</taxon>
        <taxon>Oomycota</taxon>
        <taxon>Peronosporomycetes</taxon>
        <taxon>Peronosporales</taxon>
        <taxon>Peronosporaceae</taxon>
        <taxon>Phytophthora</taxon>
    </lineage>
</organism>
<evidence type="ECO:0000313" key="7">
    <source>
        <dbReference type="EMBL" id="KAF4146098.1"/>
    </source>
</evidence>
<dbReference type="AlphaFoldDB" id="A0A833S5R6"/>